<dbReference type="AlphaFoldDB" id="A0A2P6RCI9"/>
<proteinExistence type="predicted"/>
<dbReference type="Proteomes" id="UP000238479">
    <property type="component" value="Chromosome 3"/>
</dbReference>
<gene>
    <name evidence="1" type="ORF">RchiOBHm_Chr3g0475901</name>
</gene>
<name>A0A2P6RCI9_ROSCH</name>
<comment type="caution">
    <text evidence="1">The sequence shown here is derived from an EMBL/GenBank/DDBJ whole genome shotgun (WGS) entry which is preliminary data.</text>
</comment>
<evidence type="ECO:0000313" key="1">
    <source>
        <dbReference type="EMBL" id="PRQ44136.1"/>
    </source>
</evidence>
<keyword evidence="2" id="KW-1185">Reference proteome</keyword>
<protein>
    <submittedName>
        <fullName evidence="1">Uncharacterized protein</fullName>
    </submittedName>
</protein>
<organism evidence="1 2">
    <name type="scientific">Rosa chinensis</name>
    <name type="common">China rose</name>
    <dbReference type="NCBI Taxonomy" id="74649"/>
    <lineage>
        <taxon>Eukaryota</taxon>
        <taxon>Viridiplantae</taxon>
        <taxon>Streptophyta</taxon>
        <taxon>Embryophyta</taxon>
        <taxon>Tracheophyta</taxon>
        <taxon>Spermatophyta</taxon>
        <taxon>Magnoliopsida</taxon>
        <taxon>eudicotyledons</taxon>
        <taxon>Gunneridae</taxon>
        <taxon>Pentapetalae</taxon>
        <taxon>rosids</taxon>
        <taxon>fabids</taxon>
        <taxon>Rosales</taxon>
        <taxon>Rosaceae</taxon>
        <taxon>Rosoideae</taxon>
        <taxon>Rosoideae incertae sedis</taxon>
        <taxon>Rosa</taxon>
    </lineage>
</organism>
<sequence>MGTFYYMLHHGQSSIKEQVMGKKLTICGLDPLNVFYTFLLPLQQPLVQLFHLKEEECGEVFGWKKSEEIEM</sequence>
<dbReference type="EMBL" id="PDCK01000041">
    <property type="protein sequence ID" value="PRQ44136.1"/>
    <property type="molecule type" value="Genomic_DNA"/>
</dbReference>
<evidence type="ECO:0000313" key="2">
    <source>
        <dbReference type="Proteomes" id="UP000238479"/>
    </source>
</evidence>
<accession>A0A2P6RCI9</accession>
<dbReference type="Gramene" id="PRQ44136">
    <property type="protein sequence ID" value="PRQ44136"/>
    <property type="gene ID" value="RchiOBHm_Chr3g0475901"/>
</dbReference>
<reference evidence="1 2" key="1">
    <citation type="journal article" date="2018" name="Nat. Genet.">
        <title>The Rosa genome provides new insights in the design of modern roses.</title>
        <authorList>
            <person name="Bendahmane M."/>
        </authorList>
    </citation>
    <scope>NUCLEOTIDE SEQUENCE [LARGE SCALE GENOMIC DNA]</scope>
    <source>
        <strain evidence="2">cv. Old Blush</strain>
    </source>
</reference>